<dbReference type="RefSeq" id="WP_003355071.1">
    <property type="nucleotide sequence ID" value="NZ_JH414764.1"/>
</dbReference>
<sequence length="217" mass="25312">MKMKIKWLYSQKKIQDIWFESDWMEKEKVLPLIQDLEKTGRLKQVVVIDELQNQWSKKEYIKLNEKLEEEPVDITVYFDGGFDRTTFTAGTGIVIYYTKSGVPYRIRANHKLDELESNNEAEYAALYQAMQMLEELGVKNKVCTISGDSLGVLKQLSGEWPCFEENLNKWLDRIEAKINELQIKPLYKEVDRKQNKEADKLASQALKGITINSHSKL</sequence>
<dbReference type="NCBIfam" id="NF005822">
    <property type="entry name" value="PRK07708.1"/>
    <property type="match status" value="1"/>
</dbReference>
<dbReference type="HOGENOM" id="CLU_109698_0_0_9"/>
<dbReference type="PROSITE" id="PS50879">
    <property type="entry name" value="RNASE_H_1"/>
    <property type="match status" value="1"/>
</dbReference>
<dbReference type="PANTHER" id="PTHR48475">
    <property type="entry name" value="RIBONUCLEASE H"/>
    <property type="match status" value="1"/>
</dbReference>
<evidence type="ECO:0000259" key="1">
    <source>
        <dbReference type="PROSITE" id="PS50879"/>
    </source>
</evidence>
<reference evidence="2 3" key="1">
    <citation type="submission" date="2011-09" db="EMBL/GenBank/DDBJ databases">
        <title>The Genome Sequence of Bacillus smithii 7_3_47FAA.</title>
        <authorList>
            <consortium name="The Broad Institute Genome Sequencing Platform"/>
            <person name="Earl A."/>
            <person name="Ward D."/>
            <person name="Feldgarden M."/>
            <person name="Gevers D."/>
            <person name="Daigneault M."/>
            <person name="Strauss J."/>
            <person name="Allen-Vercoe E."/>
            <person name="Young S.K."/>
            <person name="Zeng Q."/>
            <person name="Gargeya S."/>
            <person name="Fitzgerald M."/>
            <person name="Haas B."/>
            <person name="Abouelleil A."/>
            <person name="Alvarado L."/>
            <person name="Arachchi H.M."/>
            <person name="Berlin A."/>
            <person name="Brown A."/>
            <person name="Chapman S.B."/>
            <person name="Chen Z."/>
            <person name="Dunbar C."/>
            <person name="Freedman E."/>
            <person name="Gearin G."/>
            <person name="Goldberg J."/>
            <person name="Griggs A."/>
            <person name="Gujja S."/>
            <person name="Heiman D."/>
            <person name="Howarth C."/>
            <person name="Larson L."/>
            <person name="Lui A."/>
            <person name="MacDonald P.J.P."/>
            <person name="Montmayeur A."/>
            <person name="Murphy C."/>
            <person name="Neiman D."/>
            <person name="Pearson M."/>
            <person name="Priest M."/>
            <person name="Roberts A."/>
            <person name="Saif S."/>
            <person name="Shea T."/>
            <person name="Shenoy N."/>
            <person name="Sisk P."/>
            <person name="Stolte C."/>
            <person name="Sykes S."/>
            <person name="Wortman J."/>
            <person name="Nusbaum C."/>
            <person name="Birren B."/>
        </authorList>
    </citation>
    <scope>NUCLEOTIDE SEQUENCE [LARGE SCALE GENOMIC DNA]</scope>
    <source>
        <strain evidence="2 3">7_3_47FAA</strain>
    </source>
</reference>
<dbReference type="InterPro" id="IPR002156">
    <property type="entry name" value="RNaseH_domain"/>
</dbReference>
<evidence type="ECO:0000313" key="3">
    <source>
        <dbReference type="Proteomes" id="UP000011747"/>
    </source>
</evidence>
<accession>G9QP00</accession>
<dbReference type="Gene3D" id="3.30.420.10">
    <property type="entry name" value="Ribonuclease H-like superfamily/Ribonuclease H"/>
    <property type="match status" value="1"/>
</dbReference>
<dbReference type="AlphaFoldDB" id="G9QP00"/>
<dbReference type="PATRIC" id="fig|665952.3.peg.2874"/>
<feature type="domain" description="RNase H type-1" evidence="1">
    <location>
        <begin position="70"/>
        <end position="207"/>
    </location>
</feature>
<comment type="caution">
    <text evidence="2">The sequence shown here is derived from an EMBL/GenBank/DDBJ whole genome shotgun (WGS) entry which is preliminary data.</text>
</comment>
<dbReference type="InterPro" id="IPR012337">
    <property type="entry name" value="RNaseH-like_sf"/>
</dbReference>
<gene>
    <name evidence="2" type="ORF">HMPREF1015_00017</name>
</gene>
<dbReference type="Proteomes" id="UP000011747">
    <property type="component" value="Unassembled WGS sequence"/>
</dbReference>
<dbReference type="Pfam" id="PF13456">
    <property type="entry name" value="RVT_3"/>
    <property type="match status" value="1"/>
</dbReference>
<keyword evidence="3" id="KW-1185">Reference proteome</keyword>
<organism evidence="2 3">
    <name type="scientific">Bacillus smithii 7_3_47FAA</name>
    <dbReference type="NCBI Taxonomy" id="665952"/>
    <lineage>
        <taxon>Bacteria</taxon>
        <taxon>Bacillati</taxon>
        <taxon>Bacillota</taxon>
        <taxon>Bacilli</taxon>
        <taxon>Bacillales</taxon>
        <taxon>Bacillaceae</taxon>
        <taxon>Bacillus</taxon>
    </lineage>
</organism>
<dbReference type="PANTHER" id="PTHR48475:SF1">
    <property type="entry name" value="RNASE H TYPE-1 DOMAIN-CONTAINING PROTEIN"/>
    <property type="match status" value="1"/>
</dbReference>
<evidence type="ECO:0000313" key="2">
    <source>
        <dbReference type="EMBL" id="EHL74545.1"/>
    </source>
</evidence>
<dbReference type="GO" id="GO:0003676">
    <property type="term" value="F:nucleic acid binding"/>
    <property type="evidence" value="ECO:0007669"/>
    <property type="project" value="InterPro"/>
</dbReference>
<dbReference type="CDD" id="cd09279">
    <property type="entry name" value="RNase_HI_like"/>
    <property type="match status" value="1"/>
</dbReference>
<dbReference type="GO" id="GO:0004523">
    <property type="term" value="F:RNA-DNA hybrid ribonuclease activity"/>
    <property type="evidence" value="ECO:0007669"/>
    <property type="project" value="InterPro"/>
</dbReference>
<dbReference type="InterPro" id="IPR036397">
    <property type="entry name" value="RNaseH_sf"/>
</dbReference>
<protein>
    <recommendedName>
        <fullName evidence="1">RNase H type-1 domain-containing protein</fullName>
    </recommendedName>
</protein>
<dbReference type="SUPFAM" id="SSF53098">
    <property type="entry name" value="Ribonuclease H-like"/>
    <property type="match status" value="1"/>
</dbReference>
<dbReference type="EMBL" id="ACWF01000148">
    <property type="protein sequence ID" value="EHL74545.1"/>
    <property type="molecule type" value="Genomic_DNA"/>
</dbReference>
<proteinExistence type="predicted"/>
<name>G9QP00_9BACI</name>